<feature type="compositionally biased region" description="Polar residues" evidence="2">
    <location>
        <begin position="208"/>
        <end position="260"/>
    </location>
</feature>
<evidence type="ECO:0000313" key="3">
    <source>
        <dbReference type="EMBL" id="KAK9680157.1"/>
    </source>
</evidence>
<feature type="region of interest" description="Disordered" evidence="2">
    <location>
        <begin position="200"/>
        <end position="283"/>
    </location>
</feature>
<gene>
    <name evidence="3" type="ORF">QE152_g39308</name>
</gene>
<feature type="coiled-coil region" evidence="1">
    <location>
        <begin position="62"/>
        <end position="115"/>
    </location>
</feature>
<accession>A0AAW1HU67</accession>
<protein>
    <recommendedName>
        <fullName evidence="5">Zinc finger PHD-type domain-containing protein</fullName>
    </recommendedName>
</protein>
<feature type="coiled-coil region" evidence="1">
    <location>
        <begin position="151"/>
        <end position="178"/>
    </location>
</feature>
<evidence type="ECO:0000256" key="1">
    <source>
        <dbReference type="SAM" id="Coils"/>
    </source>
</evidence>
<proteinExistence type="predicted"/>
<keyword evidence="1" id="KW-0175">Coiled coil</keyword>
<evidence type="ECO:0008006" key="5">
    <source>
        <dbReference type="Google" id="ProtNLM"/>
    </source>
</evidence>
<dbReference type="AlphaFoldDB" id="A0AAW1HU67"/>
<comment type="caution">
    <text evidence="3">The sequence shown here is derived from an EMBL/GenBank/DDBJ whole genome shotgun (WGS) entry which is preliminary data.</text>
</comment>
<evidence type="ECO:0000256" key="2">
    <source>
        <dbReference type="SAM" id="MobiDB-lite"/>
    </source>
</evidence>
<reference evidence="3 4" key="1">
    <citation type="journal article" date="2024" name="BMC Genomics">
        <title>De novo assembly and annotation of Popillia japonica's genome with initial clues to its potential as an invasive pest.</title>
        <authorList>
            <person name="Cucini C."/>
            <person name="Boschi S."/>
            <person name="Funari R."/>
            <person name="Cardaioli E."/>
            <person name="Iannotti N."/>
            <person name="Marturano G."/>
            <person name="Paoli F."/>
            <person name="Bruttini M."/>
            <person name="Carapelli A."/>
            <person name="Frati F."/>
            <person name="Nardi F."/>
        </authorList>
    </citation>
    <scope>NUCLEOTIDE SEQUENCE [LARGE SCALE GENOMIC DNA]</scope>
    <source>
        <strain evidence="3">DMR45628</strain>
    </source>
</reference>
<sequence length="424" mass="49591">MAPSKDSSIAFNCKKCTKEVKLYCLCSICNAYYHPSCVLKIPGMYIDEKGKLHCCEDITCEITKYYCVLDEIEKQKRQLEEKNTQIQKLRQELKKQEEACECKQKDIELSQLKQRLFAANNKVLEMSMADYDKQLEQLNDGDDEYTQNIIDNEYEDKLKRLEQRMQQMEKSLENKIYKIQVEIETITNNGGGAIKRTVDNATADKTHTNPVKLTAPTTNTKDTNNREGATQQQSNRQPNKQLSKSDSMKINSISNNTTIPTPKGKRGMINEGNDEEREKKAEKKNIITGTQEDQNSAFTMRKLHWFYTGKYKSDFAKPEMTQHMYKEFGIDDYVIHSFERKTKFSNEAYRYYKIGDQRRMGHNKDGDNSRSEQQEPQRYPTHDNYRPISILPIISKVVEETIRDRLVKFFEDRRNCQPLPHTSH</sequence>
<organism evidence="3 4">
    <name type="scientific">Popillia japonica</name>
    <name type="common">Japanese beetle</name>
    <dbReference type="NCBI Taxonomy" id="7064"/>
    <lineage>
        <taxon>Eukaryota</taxon>
        <taxon>Metazoa</taxon>
        <taxon>Ecdysozoa</taxon>
        <taxon>Arthropoda</taxon>
        <taxon>Hexapoda</taxon>
        <taxon>Insecta</taxon>
        <taxon>Pterygota</taxon>
        <taxon>Neoptera</taxon>
        <taxon>Endopterygota</taxon>
        <taxon>Coleoptera</taxon>
        <taxon>Polyphaga</taxon>
        <taxon>Scarabaeiformia</taxon>
        <taxon>Scarabaeidae</taxon>
        <taxon>Rutelinae</taxon>
        <taxon>Popillia</taxon>
    </lineage>
</organism>
<evidence type="ECO:0000313" key="4">
    <source>
        <dbReference type="Proteomes" id="UP001458880"/>
    </source>
</evidence>
<name>A0AAW1HU67_POPJA</name>
<dbReference type="EMBL" id="JASPKY010000926">
    <property type="protein sequence ID" value="KAK9680157.1"/>
    <property type="molecule type" value="Genomic_DNA"/>
</dbReference>
<keyword evidence="4" id="KW-1185">Reference proteome</keyword>
<dbReference type="Proteomes" id="UP001458880">
    <property type="component" value="Unassembled WGS sequence"/>
</dbReference>
<feature type="region of interest" description="Disordered" evidence="2">
    <location>
        <begin position="356"/>
        <end position="384"/>
    </location>
</feature>